<name>A0A9D3WDM1_9ROSI</name>
<reference evidence="4 5" key="1">
    <citation type="journal article" date="2021" name="Plant Biotechnol. J.">
        <title>Multi-omics assisted identification of the key and species-specific regulatory components of drought-tolerant mechanisms in Gossypium stocksii.</title>
        <authorList>
            <person name="Yu D."/>
            <person name="Ke L."/>
            <person name="Zhang D."/>
            <person name="Wu Y."/>
            <person name="Sun Y."/>
            <person name="Mei J."/>
            <person name="Sun J."/>
            <person name="Sun Y."/>
        </authorList>
    </citation>
    <scope>NUCLEOTIDE SEQUENCE [LARGE SCALE GENOMIC DNA]</scope>
    <source>
        <strain evidence="5">cv. E1</strain>
        <tissue evidence="4">Leaf</tissue>
    </source>
</reference>
<keyword evidence="1" id="KW-0479">Metal-binding</keyword>
<evidence type="ECO:0000259" key="3">
    <source>
        <dbReference type="PROSITE" id="PS50158"/>
    </source>
</evidence>
<sequence length="180" mass="20161">MCGHARRSQGDMAQFLAGLNYDDTAYIVELQHYVEIIDMVHMAIKVEKQIKRKGAVRGLSTSNISKWSQRVSKNASVSQTKEPTVLVKSTKPVDESNKGKAVESYSNHSRDIKCFKCLKRGHNTSQCPNRSAMVVPANGDIESEEEIEKGENEADTPTDDEEELEYAVKGEMLIVKKELK</sequence>
<dbReference type="PANTHER" id="PTHR35046:SF9">
    <property type="entry name" value="RNA-DIRECTED DNA POLYMERASE"/>
    <property type="match status" value="1"/>
</dbReference>
<protein>
    <recommendedName>
        <fullName evidence="3">CCHC-type domain-containing protein</fullName>
    </recommendedName>
</protein>
<feature type="compositionally biased region" description="Acidic residues" evidence="2">
    <location>
        <begin position="141"/>
        <end position="163"/>
    </location>
</feature>
<evidence type="ECO:0000256" key="1">
    <source>
        <dbReference type="PROSITE-ProRule" id="PRU00047"/>
    </source>
</evidence>
<evidence type="ECO:0000313" key="4">
    <source>
        <dbReference type="EMBL" id="KAH1122184.1"/>
    </source>
</evidence>
<dbReference type="AlphaFoldDB" id="A0A9D3WDM1"/>
<keyword evidence="1" id="KW-0862">Zinc</keyword>
<keyword evidence="5" id="KW-1185">Reference proteome</keyword>
<keyword evidence="1" id="KW-0863">Zinc-finger</keyword>
<dbReference type="PANTHER" id="PTHR35046">
    <property type="entry name" value="ZINC KNUCKLE (CCHC-TYPE) FAMILY PROTEIN"/>
    <property type="match status" value="1"/>
</dbReference>
<dbReference type="EMBL" id="JAIQCV010000002">
    <property type="protein sequence ID" value="KAH1122184.1"/>
    <property type="molecule type" value="Genomic_DNA"/>
</dbReference>
<dbReference type="Proteomes" id="UP000828251">
    <property type="component" value="Unassembled WGS sequence"/>
</dbReference>
<dbReference type="InterPro" id="IPR036875">
    <property type="entry name" value="Znf_CCHC_sf"/>
</dbReference>
<evidence type="ECO:0000313" key="5">
    <source>
        <dbReference type="Proteomes" id="UP000828251"/>
    </source>
</evidence>
<dbReference type="GO" id="GO:0003676">
    <property type="term" value="F:nucleic acid binding"/>
    <property type="evidence" value="ECO:0007669"/>
    <property type="project" value="InterPro"/>
</dbReference>
<accession>A0A9D3WDM1</accession>
<comment type="caution">
    <text evidence="4">The sequence shown here is derived from an EMBL/GenBank/DDBJ whole genome shotgun (WGS) entry which is preliminary data.</text>
</comment>
<dbReference type="OrthoDB" id="1719899at2759"/>
<gene>
    <name evidence="4" type="ORF">J1N35_005344</name>
</gene>
<feature type="domain" description="CCHC-type" evidence="3">
    <location>
        <begin position="113"/>
        <end position="129"/>
    </location>
</feature>
<dbReference type="InterPro" id="IPR001878">
    <property type="entry name" value="Znf_CCHC"/>
</dbReference>
<feature type="region of interest" description="Disordered" evidence="2">
    <location>
        <begin position="139"/>
        <end position="163"/>
    </location>
</feature>
<organism evidence="4 5">
    <name type="scientific">Gossypium stocksii</name>
    <dbReference type="NCBI Taxonomy" id="47602"/>
    <lineage>
        <taxon>Eukaryota</taxon>
        <taxon>Viridiplantae</taxon>
        <taxon>Streptophyta</taxon>
        <taxon>Embryophyta</taxon>
        <taxon>Tracheophyta</taxon>
        <taxon>Spermatophyta</taxon>
        <taxon>Magnoliopsida</taxon>
        <taxon>eudicotyledons</taxon>
        <taxon>Gunneridae</taxon>
        <taxon>Pentapetalae</taxon>
        <taxon>rosids</taxon>
        <taxon>malvids</taxon>
        <taxon>Malvales</taxon>
        <taxon>Malvaceae</taxon>
        <taxon>Malvoideae</taxon>
        <taxon>Gossypium</taxon>
    </lineage>
</organism>
<evidence type="ECO:0000256" key="2">
    <source>
        <dbReference type="SAM" id="MobiDB-lite"/>
    </source>
</evidence>
<dbReference type="GO" id="GO:0008270">
    <property type="term" value="F:zinc ion binding"/>
    <property type="evidence" value="ECO:0007669"/>
    <property type="project" value="UniProtKB-KW"/>
</dbReference>
<dbReference type="SUPFAM" id="SSF57756">
    <property type="entry name" value="Retrovirus zinc finger-like domains"/>
    <property type="match status" value="1"/>
</dbReference>
<dbReference type="PROSITE" id="PS50158">
    <property type="entry name" value="ZF_CCHC"/>
    <property type="match status" value="1"/>
</dbReference>
<proteinExistence type="predicted"/>